<proteinExistence type="predicted"/>
<protein>
    <submittedName>
        <fullName evidence="1">Uncharacterized protein</fullName>
    </submittedName>
</protein>
<evidence type="ECO:0000313" key="2">
    <source>
        <dbReference type="Proteomes" id="UP000821845"/>
    </source>
</evidence>
<comment type="caution">
    <text evidence="1">The sequence shown here is derived from an EMBL/GenBank/DDBJ whole genome shotgun (WGS) entry which is preliminary data.</text>
</comment>
<organism evidence="1 2">
    <name type="scientific">Hyalomma asiaticum</name>
    <name type="common">Tick</name>
    <dbReference type="NCBI Taxonomy" id="266040"/>
    <lineage>
        <taxon>Eukaryota</taxon>
        <taxon>Metazoa</taxon>
        <taxon>Ecdysozoa</taxon>
        <taxon>Arthropoda</taxon>
        <taxon>Chelicerata</taxon>
        <taxon>Arachnida</taxon>
        <taxon>Acari</taxon>
        <taxon>Parasitiformes</taxon>
        <taxon>Ixodida</taxon>
        <taxon>Ixodoidea</taxon>
        <taxon>Ixodidae</taxon>
        <taxon>Hyalomminae</taxon>
        <taxon>Hyalomma</taxon>
    </lineage>
</organism>
<reference evidence="1" key="1">
    <citation type="submission" date="2020-05" db="EMBL/GenBank/DDBJ databases">
        <title>Large-scale comparative analyses of tick genomes elucidate their genetic diversity and vector capacities.</title>
        <authorList>
            <person name="Jia N."/>
            <person name="Wang J."/>
            <person name="Shi W."/>
            <person name="Du L."/>
            <person name="Sun Y."/>
            <person name="Zhan W."/>
            <person name="Jiang J."/>
            <person name="Wang Q."/>
            <person name="Zhang B."/>
            <person name="Ji P."/>
            <person name="Sakyi L.B."/>
            <person name="Cui X."/>
            <person name="Yuan T."/>
            <person name="Jiang B."/>
            <person name="Yang W."/>
            <person name="Lam T.T.-Y."/>
            <person name="Chang Q."/>
            <person name="Ding S."/>
            <person name="Wang X."/>
            <person name="Zhu J."/>
            <person name="Ruan X."/>
            <person name="Zhao L."/>
            <person name="Wei J."/>
            <person name="Que T."/>
            <person name="Du C."/>
            <person name="Cheng J."/>
            <person name="Dai P."/>
            <person name="Han X."/>
            <person name="Huang E."/>
            <person name="Gao Y."/>
            <person name="Liu J."/>
            <person name="Shao H."/>
            <person name="Ye R."/>
            <person name="Li L."/>
            <person name="Wei W."/>
            <person name="Wang X."/>
            <person name="Wang C."/>
            <person name="Yang T."/>
            <person name="Huo Q."/>
            <person name="Li W."/>
            <person name="Guo W."/>
            <person name="Chen H."/>
            <person name="Zhou L."/>
            <person name="Ni X."/>
            <person name="Tian J."/>
            <person name="Zhou Y."/>
            <person name="Sheng Y."/>
            <person name="Liu T."/>
            <person name="Pan Y."/>
            <person name="Xia L."/>
            <person name="Li J."/>
            <person name="Zhao F."/>
            <person name="Cao W."/>
        </authorList>
    </citation>
    <scope>NUCLEOTIDE SEQUENCE</scope>
    <source>
        <strain evidence="1">Hyas-2018</strain>
    </source>
</reference>
<evidence type="ECO:0000313" key="1">
    <source>
        <dbReference type="EMBL" id="KAH6940657.1"/>
    </source>
</evidence>
<name>A0ACB7T5I1_HYAAI</name>
<accession>A0ACB7T5I1</accession>
<keyword evidence="2" id="KW-1185">Reference proteome</keyword>
<sequence>MANSCSRMERLLRLCWLLHYVRLAVPLVYTPSDAYQESLLRPYRTFSDVAIFHFTVPAQTSRAAWQFVAFMDDKHCPSQPVYMHGSYPVVAADNSSFPAHTHLPSQSLYHLRTETKFQPTEMPEFHVLNPLPGSWFVIAFLQESSRQIKQQGIHRSCQYSLGSMAAWTHHHEVMLLNVGMHLNVTSPPQLTVFKVYIPDGAWQLLVRISACVNISSNFSSIKNQGIQPCVRKFGLRARALPYAESVNVTGSDFYSIVPQPEMEAYYYIAVAADMHVGYSIVADIKDCPTPWHFSNRKSSRQPRHLTTGFNESDSSNETSSNQTASALSAVSQLHEDHQKVASSGPSATVTTTPTEFQAHTAHFVKEILGEQGILAAMQGCLPMIPLTRIKHAQDFLDSFLVQGPEWFSSWLGLTDAFPVVVGLQLEPFVDIGGTLQTKIHLDSMVKVVVVNICIHHGSPPPYISGRIKCPPGLALTVSTNDSLMAIKYFPFPEPGTWFLSFTAACYNGSSSWVPVRCELEQTIVDLRIRLQPCVFEGSPCGQHGYCQENHFRQFYFSSCHCVGGWRGWGCTDNSKATPAPLLLMRTLLLTLSNLFFLPAIVLATRRQFYTEAVVYGVTMFFSMFYHACDVDMFGFCLLRYEVLQFCDFFSAVLSFWVTLVAMANVPPTLASIAHVLGALGVALGVQCQRTSLLVFAVPAGVGAFLLSVSWVRRCYQSHSCQPTLREWLTNLVPGVLLAAVGLVLFAFVETEDNYKYIHSAWHIVISLSISFLLPKRNASNTTKCKNGCSASVISGGDTMQSIYERVQPVLNNDSELVDIADYRLDTDLTSLIRGLHP</sequence>
<dbReference type="Proteomes" id="UP000821845">
    <property type="component" value="Chromosome 11"/>
</dbReference>
<gene>
    <name evidence="1" type="ORF">HPB50_004076</name>
</gene>
<dbReference type="EMBL" id="CM023491">
    <property type="protein sequence ID" value="KAH6940657.1"/>
    <property type="molecule type" value="Genomic_DNA"/>
</dbReference>